<dbReference type="InterPro" id="IPR016040">
    <property type="entry name" value="NAD(P)-bd_dom"/>
</dbReference>
<dbReference type="SUPFAM" id="SSF51735">
    <property type="entry name" value="NAD(P)-binding Rossmann-fold domains"/>
    <property type="match status" value="1"/>
</dbReference>
<accession>A0A075JEY8</accession>
<dbReference type="eggNOG" id="COG0702">
    <property type="taxonomic scope" value="Bacteria"/>
</dbReference>
<evidence type="ECO:0000259" key="1">
    <source>
        <dbReference type="Pfam" id="PF13460"/>
    </source>
</evidence>
<dbReference type="KEGG" id="dni:HX89_00730"/>
<keyword evidence="3" id="KW-1185">Reference proteome</keyword>
<dbReference type="HOGENOM" id="CLU_025711_1_1_11"/>
<dbReference type="PANTHER" id="PTHR15020:SF50">
    <property type="entry name" value="UPF0659 PROTEIN YMR090W"/>
    <property type="match status" value="1"/>
</dbReference>
<name>A0A075JEY8_9MICO</name>
<dbReference type="Pfam" id="PF13460">
    <property type="entry name" value="NAD_binding_10"/>
    <property type="match status" value="1"/>
</dbReference>
<dbReference type="AlphaFoldDB" id="A0A075JEY8"/>
<proteinExistence type="predicted"/>
<feature type="domain" description="NAD(P)-binding" evidence="1">
    <location>
        <begin position="7"/>
        <end position="190"/>
    </location>
</feature>
<organism evidence="2 3">
    <name type="scientific">Dermacoccus nishinomiyaensis</name>
    <dbReference type="NCBI Taxonomy" id="1274"/>
    <lineage>
        <taxon>Bacteria</taxon>
        <taxon>Bacillati</taxon>
        <taxon>Actinomycetota</taxon>
        <taxon>Actinomycetes</taxon>
        <taxon>Micrococcales</taxon>
        <taxon>Dermacoccaceae</taxon>
        <taxon>Dermacoccus</taxon>
    </lineage>
</organism>
<protein>
    <submittedName>
        <fullName evidence="2">NAD-dependent dehydratase</fullName>
    </submittedName>
</protein>
<dbReference type="Proteomes" id="UP000027986">
    <property type="component" value="Chromosome"/>
</dbReference>
<dbReference type="OrthoDB" id="4248066at2"/>
<dbReference type="CDD" id="cd05243">
    <property type="entry name" value="SDR_a5"/>
    <property type="match status" value="1"/>
</dbReference>
<dbReference type="InterPro" id="IPR036291">
    <property type="entry name" value="NAD(P)-bd_dom_sf"/>
</dbReference>
<evidence type="ECO:0000313" key="2">
    <source>
        <dbReference type="EMBL" id="AIF39767.1"/>
    </source>
</evidence>
<evidence type="ECO:0000313" key="3">
    <source>
        <dbReference type="Proteomes" id="UP000027986"/>
    </source>
</evidence>
<reference evidence="2 3" key="1">
    <citation type="submission" date="2014-07" db="EMBL/GenBank/DDBJ databases">
        <title>Genome Sequencing of Dermacoccus nishinomiyaensis.</title>
        <authorList>
            <person name="Hong K.W."/>
            <person name="Chan K.G."/>
        </authorList>
    </citation>
    <scope>NUCLEOTIDE SEQUENCE [LARGE SCALE GENOMIC DNA]</scope>
    <source>
        <strain evidence="2 3">M25</strain>
    </source>
</reference>
<sequence length="215" mass="22481">MRIAIAGGHGQIARLLGQRLSGEGHDVVGLIRTPEQADDLRAAGMEPTVISLEDASVDDVAEVINGCDAVVFAAGGGPESGRARKWSVDLMGAVLLADAAEQAGVRRYVMVSSIGSDAPENVDAGVFQVYLYAKGGADADLRTRDLDWTIVRPGMLTDDAPTGQVTINPDQQRQPITRGDVAHTLAQVLTSGHAIRETFVVVNGATPVDEAVASL</sequence>
<dbReference type="GeneID" id="41839796"/>
<dbReference type="EMBL" id="CP008889">
    <property type="protein sequence ID" value="AIF39767.1"/>
    <property type="molecule type" value="Genomic_DNA"/>
</dbReference>
<dbReference type="RefSeq" id="WP_038566287.1">
    <property type="nucleotide sequence ID" value="NZ_CP008889.1"/>
</dbReference>
<dbReference type="Gene3D" id="3.40.50.720">
    <property type="entry name" value="NAD(P)-binding Rossmann-like Domain"/>
    <property type="match status" value="1"/>
</dbReference>
<gene>
    <name evidence="2" type="ORF">HX89_00730</name>
</gene>
<dbReference type="PANTHER" id="PTHR15020">
    <property type="entry name" value="FLAVIN REDUCTASE-RELATED"/>
    <property type="match status" value="1"/>
</dbReference>